<dbReference type="CDD" id="cd00829">
    <property type="entry name" value="SCP-x_thiolase"/>
    <property type="match status" value="1"/>
</dbReference>
<keyword evidence="1" id="KW-0414">Isoprene biosynthesis</keyword>
<sequence length="406" mass="44526">MQFENVAIVDITETRKSRGKIERGNEYHSLEKYNEIISRDLLDSAGIEKSDVDGWAMGLPYAPTDESYPIRLLETLGFNVQWLTTTRDGGVSASSLLAQAAMAVESGVTETVICSLCDLPMDPYHKNKDSDGPTWDPDPRGYMKQYLLPYGCQGPNERAAHAVQRHMEEYGTTFDQLGEVPVTQRYHATLNPLAAFDEELTIEEWYESPMITDPHRLYDCVMRVNAGLGYLLTTKERAKKLTDNPVYVEGAGFNYANDVSPKPDVTVSGMGTAGDIAYENAGCGPEDIDFVQLYDDYPIMVVEQLEDLGFCEKGEGGPFVEETDLRYDGDLPLNTSGGQLSAGQPGVGAGAIQVNEAVRQLKGNAENRQIDDPRRGVVTGLANLGYGTNTTGHGCVILTNEEETHA</sequence>
<dbReference type="InterPro" id="IPR016039">
    <property type="entry name" value="Thiolase-like"/>
</dbReference>
<dbReference type="SUPFAM" id="SSF53901">
    <property type="entry name" value="Thiolase-like"/>
    <property type="match status" value="2"/>
</dbReference>
<reference evidence="3" key="1">
    <citation type="journal article" date="2014" name="Int. J. Syst. Evol. Microbiol.">
        <title>Complete genome sequence of Corynebacterium casei LMG S-19264T (=DSM 44701T), isolated from a smear-ripened cheese.</title>
        <authorList>
            <consortium name="US DOE Joint Genome Institute (JGI-PGF)"/>
            <person name="Walter F."/>
            <person name="Albersmeier A."/>
            <person name="Kalinowski J."/>
            <person name="Ruckert C."/>
        </authorList>
    </citation>
    <scope>NUCLEOTIDE SEQUENCE</scope>
    <source>
        <strain evidence="3">JCM 14359</strain>
    </source>
</reference>
<dbReference type="InterPro" id="IPR055140">
    <property type="entry name" value="Thiolase_C_2"/>
</dbReference>
<accession>A0A830EJA0</accession>
<dbReference type="EMBL" id="BMOC01000030">
    <property type="protein sequence ID" value="GGJ17006.1"/>
    <property type="molecule type" value="Genomic_DNA"/>
</dbReference>
<feature type="domain" description="Thiolase C-terminal" evidence="2">
    <location>
        <begin position="257"/>
        <end position="384"/>
    </location>
</feature>
<dbReference type="PANTHER" id="PTHR42870">
    <property type="entry name" value="ACETYL-COA C-ACETYLTRANSFERASE"/>
    <property type="match status" value="1"/>
</dbReference>
<evidence type="ECO:0000259" key="2">
    <source>
        <dbReference type="Pfam" id="PF22691"/>
    </source>
</evidence>
<dbReference type="Pfam" id="PF22691">
    <property type="entry name" value="Thiolase_C_1"/>
    <property type="match status" value="1"/>
</dbReference>
<evidence type="ECO:0000313" key="3">
    <source>
        <dbReference type="EMBL" id="GGJ17006.1"/>
    </source>
</evidence>
<dbReference type="AlphaFoldDB" id="A0A830EJA0"/>
<dbReference type="Proteomes" id="UP000653099">
    <property type="component" value="Unassembled WGS sequence"/>
</dbReference>
<dbReference type="GO" id="GO:0016747">
    <property type="term" value="F:acyltransferase activity, transferring groups other than amino-acyl groups"/>
    <property type="evidence" value="ECO:0007669"/>
    <property type="project" value="InterPro"/>
</dbReference>
<proteinExistence type="predicted"/>
<gene>
    <name evidence="3" type="ORF">GCM10008995_28620</name>
</gene>
<dbReference type="RefSeq" id="WP_188788617.1">
    <property type="nucleotide sequence ID" value="NZ_BMOC01000030.1"/>
</dbReference>
<comment type="caution">
    <text evidence="3">The sequence shown here is derived from an EMBL/GenBank/DDBJ whole genome shotgun (WGS) entry which is preliminary data.</text>
</comment>
<protein>
    <recommendedName>
        <fullName evidence="2">Thiolase C-terminal domain-containing protein</fullName>
    </recommendedName>
</protein>
<organism evidence="3 4">
    <name type="scientific">Halobellus salinus</name>
    <dbReference type="NCBI Taxonomy" id="931585"/>
    <lineage>
        <taxon>Archaea</taxon>
        <taxon>Methanobacteriati</taxon>
        <taxon>Methanobacteriota</taxon>
        <taxon>Stenosarchaea group</taxon>
        <taxon>Halobacteria</taxon>
        <taxon>Halobacteriales</taxon>
        <taxon>Haloferacaceae</taxon>
        <taxon>Halobellus</taxon>
    </lineage>
</organism>
<dbReference type="InterPro" id="IPR002155">
    <property type="entry name" value="Thiolase"/>
</dbReference>
<dbReference type="PANTHER" id="PTHR42870:SF1">
    <property type="entry name" value="NON-SPECIFIC LIPID-TRANSFER PROTEIN-LIKE 2"/>
    <property type="match status" value="1"/>
</dbReference>
<evidence type="ECO:0000313" key="4">
    <source>
        <dbReference type="Proteomes" id="UP000653099"/>
    </source>
</evidence>
<dbReference type="PIRSF" id="PIRSF000429">
    <property type="entry name" value="Ac-CoA_Ac_transf"/>
    <property type="match status" value="1"/>
</dbReference>
<reference evidence="3" key="2">
    <citation type="submission" date="2020-09" db="EMBL/GenBank/DDBJ databases">
        <authorList>
            <person name="Sun Q."/>
            <person name="Ohkuma M."/>
        </authorList>
    </citation>
    <scope>NUCLEOTIDE SEQUENCE</scope>
    <source>
        <strain evidence="3">JCM 14359</strain>
    </source>
</reference>
<evidence type="ECO:0000256" key="1">
    <source>
        <dbReference type="ARBA" id="ARBA00023229"/>
    </source>
</evidence>
<name>A0A830EJA0_9EURY</name>
<dbReference type="OrthoDB" id="181543at2157"/>
<dbReference type="Gene3D" id="3.40.47.10">
    <property type="match status" value="1"/>
</dbReference>
<keyword evidence="4" id="KW-1185">Reference proteome</keyword>
<dbReference type="GO" id="GO:0008299">
    <property type="term" value="P:isoprenoid biosynthetic process"/>
    <property type="evidence" value="ECO:0007669"/>
    <property type="project" value="UniProtKB-KW"/>
</dbReference>